<protein>
    <recommendedName>
        <fullName evidence="3">DUF222 domain-containing protein</fullName>
    </recommendedName>
</protein>
<organism evidence="1 2">
    <name type="scientific">Nocardioides aromaticivorans</name>
    <dbReference type="NCBI Taxonomy" id="200618"/>
    <lineage>
        <taxon>Bacteria</taxon>
        <taxon>Bacillati</taxon>
        <taxon>Actinomycetota</taxon>
        <taxon>Actinomycetes</taxon>
        <taxon>Propionibacteriales</taxon>
        <taxon>Nocardioidaceae</taxon>
        <taxon>Nocardioides</taxon>
    </lineage>
</organism>
<name>A0ABX7PMA9_9ACTN</name>
<reference evidence="1 2" key="1">
    <citation type="submission" date="2017-06" db="EMBL/GenBank/DDBJ databases">
        <title>Complete Genome Sequence of the Soil Carbazole-Degrading Bacterium Nocardioides aromaticivorans IC177.</title>
        <authorList>
            <person name="Vejarano F."/>
            <person name="Suzuki-Minakuchi C."/>
            <person name="Ohtsubo Y."/>
            <person name="Tsuda M."/>
            <person name="Okada K."/>
            <person name="Nojiri H."/>
        </authorList>
    </citation>
    <scope>NUCLEOTIDE SEQUENCE [LARGE SCALE GENOMIC DNA]</scope>
    <source>
        <strain evidence="1 2">IC177</strain>
    </source>
</reference>
<dbReference type="EMBL" id="CP022295">
    <property type="protein sequence ID" value="QSR26872.1"/>
    <property type="molecule type" value="Genomic_DNA"/>
</dbReference>
<keyword evidence="2" id="KW-1185">Reference proteome</keyword>
<dbReference type="RefSeq" id="WP_207006017.1">
    <property type="nucleotide sequence ID" value="NZ_CP022295.1"/>
</dbReference>
<gene>
    <name evidence="1" type="ORF">CFH99_14675</name>
</gene>
<proteinExistence type="predicted"/>
<dbReference type="Proteomes" id="UP000662818">
    <property type="component" value="Chromosome"/>
</dbReference>
<accession>A0ABX7PMA9</accession>
<evidence type="ECO:0000313" key="1">
    <source>
        <dbReference type="EMBL" id="QSR26872.1"/>
    </source>
</evidence>
<evidence type="ECO:0000313" key="2">
    <source>
        <dbReference type="Proteomes" id="UP000662818"/>
    </source>
</evidence>
<sequence>MSIAKALGVEDIDGPLMTSAREAWSRWIADEPALGVVDNLAELPRWLKSAAPADRDVPMASLATLAVDDPDAAVALAWLLIPGAKGIARRLADTSADIDALVAGQLWIEIRDGNPPDAYVAATIMRNVENSVMAGLGLGDAGERADKTWAATSVRDRVEGVPLRDDATPELQRVLRVVLQHLLDVGELKFAEAQLLASVAGKADWLHKPMRGRAGLTSPDVLEVLTWREPTKARTMRREVGRLLDRVAAAAADLDVLDPLERHPDDGVRFQDWALGLGRPRHAQAVVKFREFELAAIRFHSATWDPEAGVCGVPDLCPECIRTSYAA</sequence>
<evidence type="ECO:0008006" key="3">
    <source>
        <dbReference type="Google" id="ProtNLM"/>
    </source>
</evidence>